<dbReference type="Proteomes" id="UP000189513">
    <property type="component" value="Unassembled WGS sequence"/>
</dbReference>
<dbReference type="EMBL" id="MPUK01000009">
    <property type="protein sequence ID" value="ONH65868.1"/>
    <property type="molecule type" value="Genomic_DNA"/>
</dbReference>
<name>A0A061BK32_CYBFA</name>
<feature type="domain" description="Trafficking protein particle complex subunit 11" evidence="2">
    <location>
        <begin position="467"/>
        <end position="545"/>
    </location>
</feature>
<evidence type="ECO:0000313" key="3">
    <source>
        <dbReference type="EMBL" id="CDR47370.1"/>
    </source>
</evidence>
<dbReference type="InterPro" id="IPR012880">
    <property type="entry name" value="Gryzun"/>
</dbReference>
<reference evidence="5" key="2">
    <citation type="journal article" date="2017" name="Genome Announc.">
        <title>Genome sequences of Cyberlindnera fabianii 65, Pichia kudriavzevii 129, and Saccharomyces cerevisiae 131 isolated from fermented masau fruits in Zimbabwe.</title>
        <authorList>
            <person name="van Rijswijck I.M.H."/>
            <person name="Derks M.F.L."/>
            <person name="Abee T."/>
            <person name="de Ridder D."/>
            <person name="Smid E.J."/>
        </authorList>
    </citation>
    <scope>NUCLEOTIDE SEQUENCE [LARGE SCALE GENOMIC DNA]</scope>
    <source>
        <strain evidence="5">65</strain>
    </source>
</reference>
<reference evidence="4" key="3">
    <citation type="submission" date="2017-01" db="EMBL/GenBank/DDBJ databases">
        <authorList>
            <person name="Mah S.A."/>
            <person name="Swanson W.J."/>
            <person name="Moy G.W."/>
            <person name="Vacquier V.D."/>
        </authorList>
    </citation>
    <scope>NUCLEOTIDE SEQUENCE [LARGE SCALE GENOMIC DNA]</scope>
    <source>
        <strain evidence="4">65</strain>
    </source>
</reference>
<evidence type="ECO:0000259" key="2">
    <source>
        <dbReference type="Pfam" id="PF11817"/>
    </source>
</evidence>
<accession>A0A061BK32</accession>
<gene>
    <name evidence="4" type="ORF">BON22_4397</name>
    <name evidence="3" type="ORF">CYFA0S_31e00914g</name>
</gene>
<dbReference type="PANTHER" id="PTHR14374:SF0">
    <property type="entry name" value="TRAFFICKING PROTEIN PARTICLE COMPLEX SUBUNIT 11"/>
    <property type="match status" value="1"/>
</dbReference>
<evidence type="ECO:0000313" key="4">
    <source>
        <dbReference type="EMBL" id="ONH65868.1"/>
    </source>
</evidence>
<dbReference type="OrthoDB" id="6278596at2759"/>
<dbReference type="AlphaFoldDB" id="A0A061BK32"/>
<dbReference type="PANTHER" id="PTHR14374">
    <property type="entry name" value="FOIE GRAS"/>
    <property type="match status" value="1"/>
</dbReference>
<feature type="domain" description="Trafficking protein particle complex subunit 11" evidence="2">
    <location>
        <begin position="329"/>
        <end position="451"/>
    </location>
</feature>
<dbReference type="EMBL" id="LK052916">
    <property type="protein sequence ID" value="CDR47370.1"/>
    <property type="molecule type" value="Genomic_DNA"/>
</dbReference>
<dbReference type="InterPro" id="IPR021773">
    <property type="entry name" value="TPC11"/>
</dbReference>
<evidence type="ECO:0000313" key="5">
    <source>
        <dbReference type="Proteomes" id="UP000189513"/>
    </source>
</evidence>
<protein>
    <submittedName>
        <fullName evidence="3">CYFA0S31e00914g1_1</fullName>
    </submittedName>
    <submittedName>
        <fullName evidence="4">Trafficking protein particle complex subunit 11</fullName>
    </submittedName>
</protein>
<sequence>MESYPSLFLAHLAPLVVIQGLDPVSSKVLPLVETEDGLSTNPLLQNSETLFRKQPVISEMSFVEDVVKVWRKFHVDGVVWDSNSTKVQMPTHPHRYRFKLIDSSFALPKKTPDLSSPLSISNENSPLFPDGILTHQWLEKYRSITPSIFLGFYEINADLTDPNDIERIDTELASEINILKDQLASRGIRLLALIVSSRSVALNPNLDDRVNLIRRMTGLNSRNGLLFLPSATQKEVSTFAMDVLHVIKVASTEFYTNLDKKIRKKRAKVIGTIPSDNSLLKNRIEVRYSFKIAIINELKQYYEQAVKSYETSYENLIEIFNSIPISDKNWTQFRLLLDVNIFHIVRLYFYLDQTNVAYRKFDVHLRSVLYFLELQKVPPQSFAVCNWLSLQFKWLAQLSDLAPVSLVPSDTPFRPFQNSLSPTVLPHSGYLYLQAADILRRSEKFTKESPDTYSSTLGSGPDFQESLFNLLTFSKLAFQKKDGTFTRSISYINFQLAEEYFKQRNFEKAFKLYEQASDSIKEDDWSYLSSFIHARLFECCVELKKHLPSVLNLLELALIPESQLTKSAKAVKDLTNVESGSFKNLLSAEEEEVVINAPSDSSFDLFECEVLFKETKIPLTKDNAMQIKLRSKLNSVIDSSVINNIVIGFDGTHCPIVLNHDESSPTTTQTLSYNEDKDCFIGSTNLTFKSYEEKIIRLIIPTKKIGQNTITSITGELSYHDYFKVNINIPLVMKPLQLRHIWYNDSGIEDIVATQEPSSFEVVPRVPDTTITVENIPKTIIAGEKIALPVKIYNTDHETVDVRIESFIEFGDSKVNCQCGSDAGEVFSIKDVEKEKDIMSTINFVAPAKLKDDRKPGVMLTVKSTFIVNGDEEVPILSVKKFDLALVDPLQVSIAILPRLKENDLPRVFEIKDGEPALPKPSRFWLMRANIVLNPDLDLELIANDLTLDVENPGLRCEILSDMAKVKHHSQKIECDHYFETVINDGHTYRNVTFDATLVLKWKRQGSETINEYIHESRKLSLPLLDPRVLLNVEPSEENNDLKLVYMLENPTTRVFSFSTTLIENQNFQCTGTKSLSQVSVLPCTRQSIVFHATPLATGWVQLPQLRVYDLNFRVSLPTLPISDLAQSHKSEVYVKIDDI</sequence>
<dbReference type="STRING" id="36022.A0A061BK32"/>
<evidence type="ECO:0000259" key="1">
    <source>
        <dbReference type="Pfam" id="PF07919"/>
    </source>
</evidence>
<organism evidence="3">
    <name type="scientific">Cyberlindnera fabianii</name>
    <name type="common">Yeast</name>
    <name type="synonym">Hansenula fabianii</name>
    <dbReference type="NCBI Taxonomy" id="36022"/>
    <lineage>
        <taxon>Eukaryota</taxon>
        <taxon>Fungi</taxon>
        <taxon>Dikarya</taxon>
        <taxon>Ascomycota</taxon>
        <taxon>Saccharomycotina</taxon>
        <taxon>Saccharomycetes</taxon>
        <taxon>Phaffomycetales</taxon>
        <taxon>Phaffomycetaceae</taxon>
        <taxon>Cyberlindnera</taxon>
    </lineage>
</organism>
<feature type="domain" description="Gryzun putative trafficking through Golgi" evidence="1">
    <location>
        <begin position="609"/>
        <end position="1138"/>
    </location>
</feature>
<dbReference type="Pfam" id="PF07919">
    <property type="entry name" value="Gryzun"/>
    <property type="match status" value="1"/>
</dbReference>
<dbReference type="OMA" id="FHIVRGY"/>
<reference evidence="3" key="1">
    <citation type="journal article" date="2014" name="Genome Announc.">
        <title>Genome sequence of the yeast Cyberlindnera fabianii (Hansenula fabianii).</title>
        <authorList>
            <person name="Freel K.C."/>
            <person name="Sarilar V."/>
            <person name="Neuveglise C."/>
            <person name="Devillers H."/>
            <person name="Friedrich A."/>
            <person name="Schacherer J."/>
        </authorList>
    </citation>
    <scope>NUCLEOTIDE SEQUENCE</scope>
    <source>
        <strain evidence="3">YJS4271</strain>
    </source>
</reference>
<dbReference type="Pfam" id="PF11817">
    <property type="entry name" value="Foie-gras_1"/>
    <property type="match status" value="2"/>
</dbReference>
<keyword evidence="5" id="KW-1185">Reference proteome</keyword>
<dbReference type="VEuPathDB" id="FungiDB:BON22_4397"/>
<proteinExistence type="predicted"/>